<reference evidence="1 2" key="1">
    <citation type="submission" date="2024-03" db="EMBL/GenBank/DDBJ databases">
        <title>Mouse gut bacterial collection (mGBC) of GemPharmatech.</title>
        <authorList>
            <person name="He Y."/>
            <person name="Dong L."/>
            <person name="Wu D."/>
            <person name="Gao X."/>
            <person name="Lin Z."/>
        </authorList>
    </citation>
    <scope>NUCLEOTIDE SEQUENCE [LARGE SCALE GENOMIC DNA]</scope>
    <source>
        <strain evidence="1 2">61-15</strain>
    </source>
</reference>
<gene>
    <name evidence="1" type="ORF">AALA52_02150</name>
</gene>
<dbReference type="PANTHER" id="PTHR37691:SF1">
    <property type="entry name" value="BLR3518 PROTEIN"/>
    <property type="match status" value="1"/>
</dbReference>
<sequence length="111" mass="12280">MLQVVLHINENQKWQALLSNVENFQIWLAEHKEAGNIEILVNGEAVDKVLQDSSVNLSKVLKTGVKVAVCQNSLNARAYTPEMLQEGCTVVPAGIVELVQKQHLGFAYVKP</sequence>
<accession>A0ABV4D1N9</accession>
<dbReference type="InterPro" id="IPR027396">
    <property type="entry name" value="DsrEFH-like"/>
</dbReference>
<dbReference type="Gene3D" id="3.40.1260.10">
    <property type="entry name" value="DsrEFH-like"/>
    <property type="match status" value="1"/>
</dbReference>
<comment type="caution">
    <text evidence="1">The sequence shown here is derived from an EMBL/GenBank/DDBJ whole genome shotgun (WGS) entry which is preliminary data.</text>
</comment>
<dbReference type="Proteomes" id="UP001565283">
    <property type="component" value="Unassembled WGS sequence"/>
</dbReference>
<evidence type="ECO:0000313" key="1">
    <source>
        <dbReference type="EMBL" id="MEY8443065.1"/>
    </source>
</evidence>
<dbReference type="EMBL" id="JBCLSH010000004">
    <property type="protein sequence ID" value="MEY8443065.1"/>
    <property type="molecule type" value="Genomic_DNA"/>
</dbReference>
<evidence type="ECO:0000313" key="2">
    <source>
        <dbReference type="Proteomes" id="UP001565283"/>
    </source>
</evidence>
<keyword evidence="2" id="KW-1185">Reference proteome</keyword>
<proteinExistence type="predicted"/>
<name>A0ABV4D1N9_9LACT</name>
<dbReference type="SUPFAM" id="SSF75169">
    <property type="entry name" value="DsrEFH-like"/>
    <property type="match status" value="1"/>
</dbReference>
<protein>
    <submittedName>
        <fullName evidence="1">DsrE family protein</fullName>
    </submittedName>
</protein>
<dbReference type="PANTHER" id="PTHR37691">
    <property type="entry name" value="BLR3518 PROTEIN"/>
    <property type="match status" value="1"/>
</dbReference>
<dbReference type="RefSeq" id="WP_369947856.1">
    <property type="nucleotide sequence ID" value="NZ_JBCLSH010000004.1"/>
</dbReference>
<dbReference type="Pfam" id="PF02635">
    <property type="entry name" value="DsrE"/>
    <property type="match status" value="1"/>
</dbReference>
<organism evidence="1 2">
    <name type="scientific">Lactococcus ileimucosae</name>
    <dbReference type="NCBI Taxonomy" id="2941329"/>
    <lineage>
        <taxon>Bacteria</taxon>
        <taxon>Bacillati</taxon>
        <taxon>Bacillota</taxon>
        <taxon>Bacilli</taxon>
        <taxon>Lactobacillales</taxon>
        <taxon>Streptococcaceae</taxon>
        <taxon>Lactococcus</taxon>
    </lineage>
</organism>
<dbReference type="InterPro" id="IPR003787">
    <property type="entry name" value="Sulphur_relay_DsrE/F-like"/>
</dbReference>